<evidence type="ECO:0000313" key="2">
    <source>
        <dbReference type="Proteomes" id="UP000593594"/>
    </source>
</evidence>
<accession>A0A7S8C6Z3</accession>
<keyword evidence="2" id="KW-1185">Reference proteome</keyword>
<dbReference type="RefSeq" id="WP_213161852.1">
    <property type="nucleotide sequence ID" value="NZ_CP058214.1"/>
</dbReference>
<evidence type="ECO:0008006" key="3">
    <source>
        <dbReference type="Google" id="ProtNLM"/>
    </source>
</evidence>
<reference evidence="1 2" key="1">
    <citation type="submission" date="2020-06" db="EMBL/GenBank/DDBJ databases">
        <title>Genome sequence of 2 isolates from Red Sea Mangroves.</title>
        <authorList>
            <person name="Sefrji F."/>
            <person name="Michoud G."/>
            <person name="Merlino G."/>
            <person name="Daffonchio D."/>
        </authorList>
    </citation>
    <scope>NUCLEOTIDE SEQUENCE [LARGE SCALE GENOMIC DNA]</scope>
    <source>
        <strain evidence="1 2">R1DC25</strain>
    </source>
</reference>
<evidence type="ECO:0000313" key="1">
    <source>
        <dbReference type="EMBL" id="QPC44482.1"/>
    </source>
</evidence>
<dbReference type="Proteomes" id="UP000593594">
    <property type="component" value="Chromosome"/>
</dbReference>
<dbReference type="AlphaFoldDB" id="A0A7S8C6Z3"/>
<dbReference type="EMBL" id="CP058214">
    <property type="protein sequence ID" value="QPC44482.1"/>
    <property type="molecule type" value="Genomic_DNA"/>
</dbReference>
<protein>
    <recommendedName>
        <fullName evidence="3">CopG family transcriptional regulator</fullName>
    </recommendedName>
</protein>
<gene>
    <name evidence="1" type="ORF">HW532_18340</name>
</gene>
<dbReference type="KEGG" id="kmn:HW532_18340"/>
<sequence length="82" mass="9215">MSKRPTQPDSARWAWSWRDYERRFGDRPERRARTVTVRLSDEDMARLAAMAAEAGTTSAKLAASIVREVLADDLAAHGEVAR</sequence>
<proteinExistence type="predicted"/>
<name>A0A7S8C6Z3_9HYPH</name>
<organism evidence="1 2">
    <name type="scientific">Kaustia mangrovi</name>
    <dbReference type="NCBI Taxonomy" id="2593653"/>
    <lineage>
        <taxon>Bacteria</taxon>
        <taxon>Pseudomonadati</taxon>
        <taxon>Pseudomonadota</taxon>
        <taxon>Alphaproteobacteria</taxon>
        <taxon>Hyphomicrobiales</taxon>
        <taxon>Parvibaculaceae</taxon>
        <taxon>Kaustia</taxon>
    </lineage>
</organism>